<accession>A0A073IWV7</accession>
<evidence type="ECO:0000259" key="1">
    <source>
        <dbReference type="Pfam" id="PF19077"/>
    </source>
</evidence>
<dbReference type="EMBL" id="JAMC01000002">
    <property type="protein sequence ID" value="KEJ89867.1"/>
    <property type="molecule type" value="Genomic_DNA"/>
</dbReference>
<name>A0A073IWV7_9RHOB</name>
<dbReference type="Pfam" id="PF19077">
    <property type="entry name" value="Big_13"/>
    <property type="match status" value="3"/>
</dbReference>
<evidence type="ECO:0000313" key="4">
    <source>
        <dbReference type="Proteomes" id="UP000027734"/>
    </source>
</evidence>
<dbReference type="Proteomes" id="UP000027734">
    <property type="component" value="Unassembled WGS sequence"/>
</dbReference>
<proteinExistence type="predicted"/>
<dbReference type="RefSeq" id="WP_025058188.1">
    <property type="nucleotide sequence ID" value="NZ_JAMC01000002.1"/>
</dbReference>
<dbReference type="InterPro" id="IPR013783">
    <property type="entry name" value="Ig-like_fold"/>
</dbReference>
<dbReference type="NCBIfam" id="NF033677">
    <property type="entry name" value="biofilm_BapA_N"/>
    <property type="match status" value="1"/>
</dbReference>
<feature type="domain" description="Bacterial Ig-like" evidence="1">
    <location>
        <begin position="502"/>
        <end position="572"/>
    </location>
</feature>
<reference evidence="3 4" key="1">
    <citation type="submission" date="2014-01" db="EMBL/GenBank/DDBJ databases">
        <title>Sulfitobacter donghicola JCM 14565 Genome Sequencing.</title>
        <authorList>
            <person name="Lai Q."/>
            <person name="Hong Z."/>
        </authorList>
    </citation>
    <scope>NUCLEOTIDE SEQUENCE [LARGE SCALE GENOMIC DNA]</scope>
    <source>
        <strain evidence="3 4">JCM 14565</strain>
    </source>
</reference>
<dbReference type="Gene3D" id="2.60.40.10">
    <property type="entry name" value="Immunoglobulins"/>
    <property type="match status" value="7"/>
</dbReference>
<dbReference type="OrthoDB" id="7858035at2"/>
<protein>
    <recommendedName>
        <fullName evidence="5">RTX toxin</fullName>
    </recommendedName>
</protein>
<gene>
    <name evidence="3" type="ORF">DSW25_06540</name>
</gene>
<comment type="caution">
    <text evidence="3">The sequence shown here is derived from an EMBL/GenBank/DDBJ whole genome shotgun (WGS) entry which is preliminary data.</text>
</comment>
<sequence length="1063" mass="106533">MNAIDFVVRGSAGGMQRGTVSADAQNQVIQAGSGQEISINARQSDFASQVRTGDQLVITLADGRTITIDNFFNDSGAANRLFVSADGYLNEVSFVDSGQGNLYAQYGPTAEWGKWSPSDELIFLGNSEIAGVALPEGGADDVSMLGAALLGTGLLGGGGAAVAAGLGGAAVIGGLAGGGGGDDGVAAPYVNDEDANVAIGGDEGEQTLTITGGGEPGDTVVVTVGEETVETVIDDDGNFSAVFEGDNFPADGVYDSVVTVTDGDGNETVLDGPSFEIDTIAPEISFTSGTESTGDFFNEVTFEDGVTLTGTGEAGATLAITIAGITQTTVVSETGSWTVSWDPGTLDAGEYTTGITAVTTDSFGNTRSYTETLVVDTVTSVTVETATVGGDGTINSVEHADGVSFNGTAQAGSSVEVTVAGITQTVIATESGTWTTTFSSTDLAAGEYTGTVSVVATDTFGNVATTSGTFEVDTLVRDFAITSSTGGADGVINADEAGQPLTVSGMTEPGSTVVVELGGATVTAVVSANGSWTATFPAGSIQSGTYTSTMTATATDAAGNVDTATTSVQVDTDAGVLTIDSTPVEGDDIVNHDEASDGVVLTGTADPGAVVTVTMEGVSHNVVANNSGNWEAFFSANDVAAGVYTAEITATTTDPYGNSRQASDSVEVDTRVDNLSVSMSDIAVDNIISNAEHGGNVTVTGTTEAGSTSVVVTLADLTANATIDAAGNWSAVFDASALDKGTYTADVGVTVIDGVGNVATAAATVEVDTEVLPLAATSNSAGGDQVVNAAEAATGIDLGGTVEPGSTVQVTFDGTQYTANVDAAGNWSLTVPASDVRSGAYAADIVVEATDHVGNVAEITDTLSIDTAAPDGPVIASFTRAGDGIRGISIETEMDGGAASGDVHSVSQVASDGSISEVAGQQGFNSLRGETDFVFNENVPNGSQLIVNSTDAAGNTSGTYLVLDDEAATNSVDLTNMALGEYQIENLDLDFAEAASVVIDEASLLALSTESNTLTIHGSAEDQVTIQGGVAQGTQSVDGQTYNVYAVGTEGTLLVEQEIPVTI</sequence>
<dbReference type="AlphaFoldDB" id="A0A073IWV7"/>
<organism evidence="3 4">
    <name type="scientific">Sulfitobacter donghicola DSW-25 = KCTC 12864 = JCM 14565</name>
    <dbReference type="NCBI Taxonomy" id="1300350"/>
    <lineage>
        <taxon>Bacteria</taxon>
        <taxon>Pseudomonadati</taxon>
        <taxon>Pseudomonadota</taxon>
        <taxon>Alphaproteobacteria</taxon>
        <taxon>Rhodobacterales</taxon>
        <taxon>Roseobacteraceae</taxon>
        <taxon>Sulfitobacter</taxon>
    </lineage>
</organism>
<dbReference type="InterPro" id="IPR044016">
    <property type="entry name" value="Big_13"/>
</dbReference>
<evidence type="ECO:0000259" key="2">
    <source>
        <dbReference type="Pfam" id="PF22783"/>
    </source>
</evidence>
<feature type="domain" description="Bacterial Ig-like" evidence="1">
    <location>
        <begin position="403"/>
        <end position="474"/>
    </location>
</feature>
<dbReference type="Pfam" id="PF22783">
    <property type="entry name" value="BapA_N"/>
    <property type="match status" value="1"/>
</dbReference>
<feature type="domain" description="Bacterial Ig-like" evidence="1">
    <location>
        <begin position="797"/>
        <end position="867"/>
    </location>
</feature>
<dbReference type="STRING" id="1300350.Z948_716"/>
<dbReference type="NCBIfam" id="NF033510">
    <property type="entry name" value="Ca_tandemer"/>
    <property type="match status" value="7"/>
</dbReference>
<feature type="domain" description="Biofilm-associated protein BapA-like prefix-like" evidence="2">
    <location>
        <begin position="37"/>
        <end position="96"/>
    </location>
</feature>
<evidence type="ECO:0008006" key="5">
    <source>
        <dbReference type="Google" id="ProtNLM"/>
    </source>
</evidence>
<dbReference type="InterPro" id="IPR048051">
    <property type="entry name" value="BapA-like_prefix-like"/>
</dbReference>
<evidence type="ECO:0000313" key="3">
    <source>
        <dbReference type="EMBL" id="KEJ89867.1"/>
    </source>
</evidence>
<keyword evidence="4" id="KW-1185">Reference proteome</keyword>
<dbReference type="eggNOG" id="COG2911">
    <property type="taxonomic scope" value="Bacteria"/>
</dbReference>